<sequence length="428" mass="48999">MDFQMAMRPRFSSESSDLQQMAKRRCCRALESGVVVDWTKLLPEILNLILDKLLNHLDYIRFGAVCKSWRGVAIHQKHRRTSPVYFLIRPSNEAELDEYLQTGYFKLSRGYLLLNAGEGKYYEFNHRKLLPDDTDDDAQFEFYGSSYGWMALRRRGDDSITLCSPFNRTKSVKLPKIPEEFGKFFKIFMSCDPCTCPEEGDNNLVLAAIGMRRRVALIRAGDKSWTLADTVMEGDERPFPFVDLIFHRGFLYAVDCFHRLVAIDYNRGWRTQSGLFPTVVILSKKRPLLQLSDLPRTLLAESASGELFMILQAREDCGQFMVGSEPYYYKKLEKKHKGITSSASPSGQKEVEEEEEEMEWVKVRKLDTNKDGRFLVFETICLCFQDPNPDWSDCPPKNLDAKPSEDSGAGREPIGPIGIALLAAPPLY</sequence>
<name>A0AAV1C4R3_OLDCO</name>
<dbReference type="InterPro" id="IPR005174">
    <property type="entry name" value="KIB1-4_b-propeller"/>
</dbReference>
<feature type="region of interest" description="Disordered" evidence="1">
    <location>
        <begin position="394"/>
        <end position="415"/>
    </location>
</feature>
<protein>
    <submittedName>
        <fullName evidence="3">OLC1v1024863C1</fullName>
    </submittedName>
</protein>
<accession>A0AAV1C4R3</accession>
<dbReference type="InterPro" id="IPR036047">
    <property type="entry name" value="F-box-like_dom_sf"/>
</dbReference>
<evidence type="ECO:0000313" key="4">
    <source>
        <dbReference type="Proteomes" id="UP001161247"/>
    </source>
</evidence>
<feature type="domain" description="KIB1-4 beta-propeller" evidence="2">
    <location>
        <begin position="132"/>
        <end position="367"/>
    </location>
</feature>
<dbReference type="AlphaFoldDB" id="A0AAV1C4R3"/>
<evidence type="ECO:0000256" key="1">
    <source>
        <dbReference type="SAM" id="MobiDB-lite"/>
    </source>
</evidence>
<dbReference type="SUPFAM" id="SSF81383">
    <property type="entry name" value="F-box domain"/>
    <property type="match status" value="1"/>
</dbReference>
<dbReference type="CDD" id="cd09917">
    <property type="entry name" value="F-box_SF"/>
    <property type="match status" value="1"/>
</dbReference>
<dbReference type="EMBL" id="OX459118">
    <property type="protein sequence ID" value="CAI9090153.1"/>
    <property type="molecule type" value="Genomic_DNA"/>
</dbReference>
<dbReference type="Pfam" id="PF03478">
    <property type="entry name" value="Beta-prop_KIB1-4"/>
    <property type="match status" value="1"/>
</dbReference>
<dbReference type="PANTHER" id="PTHR44259">
    <property type="entry name" value="OS07G0183000 PROTEIN-RELATED"/>
    <property type="match status" value="1"/>
</dbReference>
<feature type="compositionally biased region" description="Basic and acidic residues" evidence="1">
    <location>
        <begin position="399"/>
        <end position="409"/>
    </location>
</feature>
<dbReference type="Proteomes" id="UP001161247">
    <property type="component" value="Chromosome 1"/>
</dbReference>
<gene>
    <name evidence="3" type="ORF">OLC1_LOCUS2378</name>
</gene>
<evidence type="ECO:0000313" key="3">
    <source>
        <dbReference type="EMBL" id="CAI9090153.1"/>
    </source>
</evidence>
<organism evidence="3 4">
    <name type="scientific">Oldenlandia corymbosa var. corymbosa</name>
    <dbReference type="NCBI Taxonomy" id="529605"/>
    <lineage>
        <taxon>Eukaryota</taxon>
        <taxon>Viridiplantae</taxon>
        <taxon>Streptophyta</taxon>
        <taxon>Embryophyta</taxon>
        <taxon>Tracheophyta</taxon>
        <taxon>Spermatophyta</taxon>
        <taxon>Magnoliopsida</taxon>
        <taxon>eudicotyledons</taxon>
        <taxon>Gunneridae</taxon>
        <taxon>Pentapetalae</taxon>
        <taxon>asterids</taxon>
        <taxon>lamiids</taxon>
        <taxon>Gentianales</taxon>
        <taxon>Rubiaceae</taxon>
        <taxon>Rubioideae</taxon>
        <taxon>Spermacoceae</taxon>
        <taxon>Hedyotis-Oldenlandia complex</taxon>
        <taxon>Oldenlandia</taxon>
    </lineage>
</organism>
<dbReference type="PANTHER" id="PTHR44259:SF93">
    <property type="entry name" value="PROTEIN, PUTATIVE (DUF295)-RELATED"/>
    <property type="match status" value="1"/>
</dbReference>
<reference evidence="3" key="1">
    <citation type="submission" date="2023-03" db="EMBL/GenBank/DDBJ databases">
        <authorList>
            <person name="Julca I."/>
        </authorList>
    </citation>
    <scope>NUCLEOTIDE SEQUENCE</scope>
</reference>
<dbReference type="InterPro" id="IPR050942">
    <property type="entry name" value="F-box_BR-signaling"/>
</dbReference>
<proteinExistence type="predicted"/>
<dbReference type="Gene3D" id="1.20.1280.50">
    <property type="match status" value="1"/>
</dbReference>
<keyword evidence="4" id="KW-1185">Reference proteome</keyword>
<evidence type="ECO:0000259" key="2">
    <source>
        <dbReference type="Pfam" id="PF03478"/>
    </source>
</evidence>